<feature type="domain" description="Amidohydrolase-related" evidence="6">
    <location>
        <begin position="51"/>
        <end position="413"/>
    </location>
</feature>
<sequence>MMKRLFKGGTVVSGEGLKKIDLLVKGEKILAAGKNLEFQDAETIDVRGKLLFPGFIDAHTHMAAKFNDITAADKFETGTKAALAGGTTCIIDFAEQKKGKSLKEAIDDKRQEAEGEASCDYALHLTLNEWNDDVAEELGEIVKKETCSFKLYTAYDMMLDDGQIYEIFSRVKELGGIVGVHCENHGIVQSRLKELEKTKGRTDIADYSWIHPKEAEAEAVGRILKIAKCADVPVIIVNLSTAAGYREILKAREIGQTVYVETCPEYLLLNEEKYALAAEEARKYVTVPPLRKQKNSDILWDALKEGRIQTIASDHFGFTKEQKNAGEEDFMLTPSGMPGAEERPALMWQFGVNEGKITAEQMCAYLSENPAKLFKLYPWKGALIPGSDADIVIWNPNTEWTMTAADHQSACDYCLLEGAEIEGRAEQVYLRGKLVAENGKIIEEKTGMYIRHGVE</sequence>
<dbReference type="PANTHER" id="PTHR11647:SF1">
    <property type="entry name" value="COLLAPSIN RESPONSE MEDIATOR PROTEIN"/>
    <property type="match status" value="1"/>
</dbReference>
<keyword evidence="3" id="KW-0479">Metal-binding</keyword>
<dbReference type="EC" id="3.5.2.2" evidence="8"/>
<dbReference type="AlphaFoldDB" id="A0A174DDN9"/>
<dbReference type="SUPFAM" id="SSF51338">
    <property type="entry name" value="Composite domain of metallo-dependent hydrolases"/>
    <property type="match status" value="1"/>
</dbReference>
<dbReference type="InterPro" id="IPR050378">
    <property type="entry name" value="Metallo-dep_Hydrolases_sf"/>
</dbReference>
<evidence type="ECO:0000259" key="6">
    <source>
        <dbReference type="Pfam" id="PF01979"/>
    </source>
</evidence>
<evidence type="ECO:0000313" key="9">
    <source>
        <dbReference type="Proteomes" id="UP000095787"/>
    </source>
</evidence>
<dbReference type="RefSeq" id="WP_004845444.1">
    <property type="nucleotide sequence ID" value="NZ_CATVPX010000025.1"/>
</dbReference>
<dbReference type="GO" id="GO:0005829">
    <property type="term" value="C:cytosol"/>
    <property type="evidence" value="ECO:0007669"/>
    <property type="project" value="TreeGrafter"/>
</dbReference>
<organism evidence="7 9">
    <name type="scientific">[Ruminococcus] torques</name>
    <dbReference type="NCBI Taxonomy" id="33039"/>
    <lineage>
        <taxon>Bacteria</taxon>
        <taxon>Bacillati</taxon>
        <taxon>Bacillota</taxon>
        <taxon>Clostridia</taxon>
        <taxon>Lachnospirales</taxon>
        <taxon>Lachnospiraceae</taxon>
        <taxon>Mediterraneibacter</taxon>
    </lineage>
</organism>
<accession>A0A174DDN9</accession>
<dbReference type="GO" id="GO:0046872">
    <property type="term" value="F:metal ion binding"/>
    <property type="evidence" value="ECO:0007669"/>
    <property type="project" value="UniProtKB-KW"/>
</dbReference>
<dbReference type="Pfam" id="PF01979">
    <property type="entry name" value="Amidohydro_1"/>
    <property type="match status" value="1"/>
</dbReference>
<dbReference type="PANTHER" id="PTHR11647">
    <property type="entry name" value="HYDRANTOINASE/DIHYDROPYRIMIDINASE FAMILY MEMBER"/>
    <property type="match status" value="1"/>
</dbReference>
<evidence type="ECO:0000256" key="2">
    <source>
        <dbReference type="ARBA" id="ARBA00008829"/>
    </source>
</evidence>
<comment type="cofactor">
    <cofactor evidence="1">
        <name>Zn(2+)</name>
        <dbReference type="ChEBI" id="CHEBI:29105"/>
    </cofactor>
</comment>
<dbReference type="InterPro" id="IPR032466">
    <property type="entry name" value="Metal_Hydrolase"/>
</dbReference>
<evidence type="ECO:0000313" key="7">
    <source>
        <dbReference type="EMBL" id="CUO22188.1"/>
    </source>
</evidence>
<dbReference type="InterPro" id="IPR006680">
    <property type="entry name" value="Amidohydro-rel"/>
</dbReference>
<evidence type="ECO:0000256" key="3">
    <source>
        <dbReference type="ARBA" id="ARBA00022723"/>
    </source>
</evidence>
<dbReference type="EMBL" id="CYZO01000025">
    <property type="protein sequence ID" value="CUO22188.1"/>
    <property type="molecule type" value="Genomic_DNA"/>
</dbReference>
<comment type="PTM">
    <text evidence="5">Carbamylation allows a single lysine to coordinate two divalent metal cations.</text>
</comment>
<evidence type="ECO:0000313" key="10">
    <source>
        <dbReference type="Proteomes" id="UP000292665"/>
    </source>
</evidence>
<proteinExistence type="inferred from homology"/>
<dbReference type="InterPro" id="IPR011059">
    <property type="entry name" value="Metal-dep_hydrolase_composite"/>
</dbReference>
<name>A0A174DDN9_9FIRM</name>
<dbReference type="Gene3D" id="2.30.40.10">
    <property type="entry name" value="Urease, subunit C, domain 1"/>
    <property type="match status" value="1"/>
</dbReference>
<protein>
    <submittedName>
        <fullName evidence="7">D-hydantoinase</fullName>
        <ecNumber evidence="7">3.5.2.-</ecNumber>
    </submittedName>
    <submittedName>
        <fullName evidence="8">Dihydropyrimidinase</fullName>
        <ecNumber evidence="8">3.5.2.2</ecNumber>
    </submittedName>
</protein>
<dbReference type="SUPFAM" id="SSF51556">
    <property type="entry name" value="Metallo-dependent hydrolases"/>
    <property type="match status" value="1"/>
</dbReference>
<keyword evidence="4 7" id="KW-0378">Hydrolase</keyword>
<gene>
    <name evidence="8" type="primary">hydA</name>
    <name evidence="8" type="ORF">EAI93_01235</name>
    <name evidence="7" type="ORF">ERS852456_01942</name>
</gene>
<evidence type="ECO:0000313" key="8">
    <source>
        <dbReference type="EMBL" id="RYS82354.1"/>
    </source>
</evidence>
<dbReference type="Proteomes" id="UP000095787">
    <property type="component" value="Unassembled WGS sequence"/>
</dbReference>
<dbReference type="FunFam" id="3.20.20.140:FF:000076">
    <property type="entry name" value="Dihydropyrimidinase like 2"/>
    <property type="match status" value="1"/>
</dbReference>
<dbReference type="GO" id="GO:0004157">
    <property type="term" value="F:dihydropyrimidinase activity"/>
    <property type="evidence" value="ECO:0007669"/>
    <property type="project" value="UniProtKB-EC"/>
</dbReference>
<evidence type="ECO:0000256" key="1">
    <source>
        <dbReference type="ARBA" id="ARBA00001947"/>
    </source>
</evidence>
<feature type="modified residue" description="N6-carboxylysine" evidence="5">
    <location>
        <position position="150"/>
    </location>
</feature>
<dbReference type="InterPro" id="IPR011778">
    <property type="entry name" value="Hydantoinase/dihydroPyrase"/>
</dbReference>
<reference evidence="7 9" key="1">
    <citation type="submission" date="2015-09" db="EMBL/GenBank/DDBJ databases">
        <authorList>
            <consortium name="Pathogen Informatics"/>
        </authorList>
    </citation>
    <scope>NUCLEOTIDE SEQUENCE [LARGE SCALE GENOMIC DNA]</scope>
    <source>
        <strain evidence="7 9">2789STDY5834841</strain>
    </source>
</reference>
<reference evidence="8 10" key="2">
    <citation type="journal article" date="2019" name="Science, e1252229">
        <title>Invertible promoters mediate bacterial phase variation, antibiotic resistance, and host adaptation in the gut.</title>
        <authorList>
            <person name="Jiang X."/>
            <person name="Hall A.B."/>
            <person name="Arthur T.D."/>
            <person name="Plichta D.R."/>
            <person name="Covington C.T."/>
            <person name="Poyet M."/>
            <person name="Crothers J."/>
            <person name="Moses P.L."/>
            <person name="Tolonen A.C."/>
            <person name="Vlamakis H."/>
            <person name="Alm E.J."/>
            <person name="Xavier R.J."/>
        </authorList>
    </citation>
    <scope>NUCLEOTIDE SEQUENCE [LARGE SCALE GENOMIC DNA]</scope>
    <source>
        <strain evidence="8">Aa_0143</strain>
        <strain evidence="10">aa_0143</strain>
    </source>
</reference>
<dbReference type="Proteomes" id="UP000292665">
    <property type="component" value="Unassembled WGS sequence"/>
</dbReference>
<comment type="similarity">
    <text evidence="2">Belongs to the metallo-dependent hydrolases superfamily. Hydantoinase/dihydropyrimidinase family.</text>
</comment>
<dbReference type="NCBIfam" id="TIGR02033">
    <property type="entry name" value="D-hydantoinase"/>
    <property type="match status" value="1"/>
</dbReference>
<evidence type="ECO:0000256" key="5">
    <source>
        <dbReference type="PIRSR" id="PIRSR611778-50"/>
    </source>
</evidence>
<dbReference type="GeneID" id="97329245"/>
<dbReference type="EC" id="3.5.2.-" evidence="7"/>
<dbReference type="EMBL" id="RCYR01000001">
    <property type="protein sequence ID" value="RYS82354.1"/>
    <property type="molecule type" value="Genomic_DNA"/>
</dbReference>
<evidence type="ECO:0000256" key="4">
    <source>
        <dbReference type="ARBA" id="ARBA00022801"/>
    </source>
</evidence>
<dbReference type="Gene3D" id="3.20.20.140">
    <property type="entry name" value="Metal-dependent hydrolases"/>
    <property type="match status" value="1"/>
</dbReference>